<accession>A0A147BD34</accession>
<dbReference type="SUPFAM" id="SSF50814">
    <property type="entry name" value="Lipocalins"/>
    <property type="match status" value="1"/>
</dbReference>
<dbReference type="Gene3D" id="2.40.128.20">
    <property type="match status" value="1"/>
</dbReference>
<evidence type="ECO:0000313" key="1">
    <source>
        <dbReference type="EMBL" id="JAR88676.1"/>
    </source>
</evidence>
<proteinExistence type="predicted"/>
<dbReference type="EMBL" id="GEGO01006728">
    <property type="protein sequence ID" value="JAR88676.1"/>
    <property type="molecule type" value="Transcribed_RNA"/>
</dbReference>
<dbReference type="InterPro" id="IPR012674">
    <property type="entry name" value="Calycin"/>
</dbReference>
<evidence type="ECO:0008006" key="2">
    <source>
        <dbReference type="Google" id="ProtNLM"/>
    </source>
</evidence>
<reference evidence="1" key="1">
    <citation type="journal article" date="2018" name="PLoS Negl. Trop. Dis.">
        <title>Sialome diversity of ticks revealed by RNAseq of single tick salivary glands.</title>
        <authorList>
            <person name="Perner J."/>
            <person name="Kropackova S."/>
            <person name="Kopacek P."/>
            <person name="Ribeiro J.M."/>
        </authorList>
    </citation>
    <scope>NUCLEOTIDE SEQUENCE</scope>
    <source>
        <strain evidence="1">Siblings of single egg batch collected in Ceske Budejovice</strain>
        <tissue evidence="1">Salivary glands</tissue>
    </source>
</reference>
<name>A0A147BD34_IXORI</name>
<protein>
    <recommendedName>
        <fullName evidence="2">Salivary lipocalin</fullName>
    </recommendedName>
</protein>
<organism evidence="1">
    <name type="scientific">Ixodes ricinus</name>
    <name type="common">Common tick</name>
    <name type="synonym">Acarus ricinus</name>
    <dbReference type="NCBI Taxonomy" id="34613"/>
    <lineage>
        <taxon>Eukaryota</taxon>
        <taxon>Metazoa</taxon>
        <taxon>Ecdysozoa</taxon>
        <taxon>Arthropoda</taxon>
        <taxon>Chelicerata</taxon>
        <taxon>Arachnida</taxon>
        <taxon>Acari</taxon>
        <taxon>Parasitiformes</taxon>
        <taxon>Ixodida</taxon>
        <taxon>Ixodoidea</taxon>
        <taxon>Ixodidae</taxon>
        <taxon>Ixodinae</taxon>
        <taxon>Ixodes</taxon>
    </lineage>
</organism>
<feature type="non-terminal residue" evidence="1">
    <location>
        <position position="1"/>
    </location>
</feature>
<dbReference type="AlphaFoldDB" id="A0A147BD34"/>
<sequence>YVVVCTMLASQIYFTAEDDNADYKGEADQLFEYLHTHENDKDMVFYTVKRSYASNLLATQGQTVTCVKATIISANESDAQLCTTFKTVGEKFKGPFVAAYEKTGPDTMVGEPGSDRMTVLYVNKKEKCIIVQHMGKETPDTSMRSCDMVRARLEDTSVECNNKFSRLCGLWTTKISTTDGCTAVPKPQCIDTSEPSSSASEQV</sequence>